<evidence type="ECO:0000313" key="1">
    <source>
        <dbReference type="EMBL" id="KAL0393390.1"/>
    </source>
</evidence>
<gene>
    <name evidence="1" type="ORF">Slati_4305200</name>
</gene>
<dbReference type="AlphaFoldDB" id="A0AAW2SMR0"/>
<sequence>MRAKDRISGAYFAIFIPSQYALGYVLGPIFTWSNDHQEPHTIRECLVMACSNAAWSQCFSEARVHHLTSPYSDYSPLLVELCPRAMWDLQARGSDKIILVGIRLSAWGRSYGREVRNRIKQLEDSLVSIRQAHLTENVKAREFHVKDELTKLITQEETFWKQRSKDLWLKEGDRNTSFFHAKASRPYQINSIRKLRKSDGTWTASVEGVQQCILEYF</sequence>
<dbReference type="EMBL" id="JACGWN010000016">
    <property type="protein sequence ID" value="KAL0393390.1"/>
    <property type="molecule type" value="Genomic_DNA"/>
</dbReference>
<dbReference type="PANTHER" id="PTHR33710:SF79">
    <property type="entry name" value="OS06G0205337 PROTEIN"/>
    <property type="match status" value="1"/>
</dbReference>
<evidence type="ECO:0008006" key="2">
    <source>
        <dbReference type="Google" id="ProtNLM"/>
    </source>
</evidence>
<reference evidence="1" key="2">
    <citation type="journal article" date="2024" name="Plant">
        <title>Genomic evolution and insights into agronomic trait innovations of Sesamum species.</title>
        <authorList>
            <person name="Miao H."/>
            <person name="Wang L."/>
            <person name="Qu L."/>
            <person name="Liu H."/>
            <person name="Sun Y."/>
            <person name="Le M."/>
            <person name="Wang Q."/>
            <person name="Wei S."/>
            <person name="Zheng Y."/>
            <person name="Lin W."/>
            <person name="Duan Y."/>
            <person name="Cao H."/>
            <person name="Xiong S."/>
            <person name="Wang X."/>
            <person name="Wei L."/>
            <person name="Li C."/>
            <person name="Ma Q."/>
            <person name="Ju M."/>
            <person name="Zhao R."/>
            <person name="Li G."/>
            <person name="Mu C."/>
            <person name="Tian Q."/>
            <person name="Mei H."/>
            <person name="Zhang T."/>
            <person name="Gao T."/>
            <person name="Zhang H."/>
        </authorList>
    </citation>
    <scope>NUCLEOTIDE SEQUENCE</scope>
    <source>
        <strain evidence="1">KEN1</strain>
    </source>
</reference>
<name>A0AAW2SMR0_9LAMI</name>
<dbReference type="PANTHER" id="PTHR33710">
    <property type="entry name" value="BNAC02G09200D PROTEIN"/>
    <property type="match status" value="1"/>
</dbReference>
<protein>
    <recommendedName>
        <fullName evidence="2">Reverse transcriptase</fullName>
    </recommendedName>
</protein>
<proteinExistence type="predicted"/>
<organism evidence="1">
    <name type="scientific">Sesamum latifolium</name>
    <dbReference type="NCBI Taxonomy" id="2727402"/>
    <lineage>
        <taxon>Eukaryota</taxon>
        <taxon>Viridiplantae</taxon>
        <taxon>Streptophyta</taxon>
        <taxon>Embryophyta</taxon>
        <taxon>Tracheophyta</taxon>
        <taxon>Spermatophyta</taxon>
        <taxon>Magnoliopsida</taxon>
        <taxon>eudicotyledons</taxon>
        <taxon>Gunneridae</taxon>
        <taxon>Pentapetalae</taxon>
        <taxon>asterids</taxon>
        <taxon>lamiids</taxon>
        <taxon>Lamiales</taxon>
        <taxon>Pedaliaceae</taxon>
        <taxon>Sesamum</taxon>
    </lineage>
</organism>
<accession>A0AAW2SMR0</accession>
<comment type="caution">
    <text evidence="1">The sequence shown here is derived from an EMBL/GenBank/DDBJ whole genome shotgun (WGS) entry which is preliminary data.</text>
</comment>
<reference evidence="1" key="1">
    <citation type="submission" date="2020-06" db="EMBL/GenBank/DDBJ databases">
        <authorList>
            <person name="Li T."/>
            <person name="Hu X."/>
            <person name="Zhang T."/>
            <person name="Song X."/>
            <person name="Zhang H."/>
            <person name="Dai N."/>
            <person name="Sheng W."/>
            <person name="Hou X."/>
            <person name="Wei L."/>
        </authorList>
    </citation>
    <scope>NUCLEOTIDE SEQUENCE</scope>
    <source>
        <strain evidence="1">KEN1</strain>
        <tissue evidence="1">Leaf</tissue>
    </source>
</reference>